<sequence>MSLSEAGVTRVTVILDKPADWESWFQLRREKAVVDGIWKYCDISKPKDELPKLIEPTKPLPSMVKAEATAISQLDAGQQAIYSDLLHDWRFERAEYANMKRREGELLMEISRTIATRHLYLINGKDDIYDRLITLKQQLAPTTAARSRELVAKYRALQEKPRGRNLEQWLDEWIHVTNQCREADLPETTGYRAQDDFLTVVRAIAPEWAGSAHQDLILKETTGRINEIQPLVDYIAQFRMYHRRIGPPTASLGTFATLGVAEQQIQNQKEEQSSCKTYQRTPQCVCGGIHWYKDCWYLVPDHPKRPKNFRPNKDMQAKVTEALRNPAQARRIKSILAQDGKTIEKANELLKLDDGKDSGTTSQSLAAYSSFTAARRDLHPNSSRLLIYHTPQIEN</sequence>
<gene>
    <name evidence="1" type="ORF">PTRG_11769</name>
</gene>
<evidence type="ECO:0000313" key="1">
    <source>
        <dbReference type="EMBL" id="EDU44819.1"/>
    </source>
</evidence>
<name>B2WP59_PYRTR</name>
<dbReference type="OMA" id="NWENTYE"/>
<dbReference type="eggNOG" id="ENOG502STT1">
    <property type="taxonomic scope" value="Eukaryota"/>
</dbReference>
<dbReference type="AlphaFoldDB" id="B2WP59"/>
<proteinExistence type="predicted"/>
<accession>B2WP59</accession>
<organism evidence="1 2">
    <name type="scientific">Pyrenophora tritici-repentis (strain Pt-1C-BFP)</name>
    <name type="common">Wheat tan spot fungus</name>
    <name type="synonym">Drechslera tritici-repentis</name>
    <dbReference type="NCBI Taxonomy" id="426418"/>
    <lineage>
        <taxon>Eukaryota</taxon>
        <taxon>Fungi</taxon>
        <taxon>Dikarya</taxon>
        <taxon>Ascomycota</taxon>
        <taxon>Pezizomycotina</taxon>
        <taxon>Dothideomycetes</taxon>
        <taxon>Pleosporomycetidae</taxon>
        <taxon>Pleosporales</taxon>
        <taxon>Pleosporineae</taxon>
        <taxon>Pleosporaceae</taxon>
        <taxon>Pyrenophora</taxon>
    </lineage>
</organism>
<protein>
    <submittedName>
        <fullName evidence="1">Uncharacterized protein</fullName>
    </submittedName>
</protein>
<dbReference type="Proteomes" id="UP000001471">
    <property type="component" value="Unassembled WGS sequence"/>
</dbReference>
<dbReference type="OrthoDB" id="3775406at2759"/>
<dbReference type="EMBL" id="DS231633">
    <property type="protein sequence ID" value="EDU44819.1"/>
    <property type="molecule type" value="Genomic_DNA"/>
</dbReference>
<reference evidence="2" key="1">
    <citation type="journal article" date="2013" name="G3 (Bethesda)">
        <title>Comparative genomics of a plant-pathogenic fungus, Pyrenophora tritici-repentis, reveals transduplication and the impact of repeat elements on pathogenicity and population divergence.</title>
        <authorList>
            <person name="Manning V.A."/>
            <person name="Pandelova I."/>
            <person name="Dhillon B."/>
            <person name="Wilhelm L.J."/>
            <person name="Goodwin S.B."/>
            <person name="Berlin A.M."/>
            <person name="Figueroa M."/>
            <person name="Freitag M."/>
            <person name="Hane J.K."/>
            <person name="Henrissat B."/>
            <person name="Holman W.H."/>
            <person name="Kodira C.D."/>
            <person name="Martin J."/>
            <person name="Oliver R.P."/>
            <person name="Robbertse B."/>
            <person name="Schackwitz W."/>
            <person name="Schwartz D.C."/>
            <person name="Spatafora J.W."/>
            <person name="Turgeon B.G."/>
            <person name="Yandava C."/>
            <person name="Young S."/>
            <person name="Zhou S."/>
            <person name="Zeng Q."/>
            <person name="Grigoriev I.V."/>
            <person name="Ma L.-J."/>
            <person name="Ciuffetti L.M."/>
        </authorList>
    </citation>
    <scope>NUCLEOTIDE SEQUENCE [LARGE SCALE GENOMIC DNA]</scope>
    <source>
        <strain evidence="2">Pt-1C-BFP</strain>
    </source>
</reference>
<dbReference type="InParanoid" id="B2WP59"/>
<evidence type="ECO:0000313" key="2">
    <source>
        <dbReference type="Proteomes" id="UP000001471"/>
    </source>
</evidence>
<dbReference type="HOGENOM" id="CLU_065420_0_0_1"/>